<dbReference type="Pfam" id="PF01729">
    <property type="entry name" value="QRPTase_C"/>
    <property type="match status" value="1"/>
</dbReference>
<reference evidence="4 5" key="1">
    <citation type="journal article" date="2013" name="Genome Announc.">
        <title>Complete Genome Sequence of the Thermophilic and Facultatively Chemolithoautotrophic Sulfate Reducer Archaeoglobus sulfaticallidus Strain PM70-1T.</title>
        <authorList>
            <person name="Stokke R."/>
            <person name="Hocking W.P."/>
            <person name="Steinsbu B.O."/>
            <person name="Steen I.H."/>
        </authorList>
    </citation>
    <scope>NUCLEOTIDE SEQUENCE [LARGE SCALE GENOMIC DNA]</scope>
    <source>
        <strain evidence="4">PM70-1</strain>
    </source>
</reference>
<dbReference type="GeneID" id="15392929"/>
<dbReference type="InterPro" id="IPR037128">
    <property type="entry name" value="Quinolinate_PRibosylTase_N_sf"/>
</dbReference>
<keyword evidence="1 4" id="KW-0808">Transferase</keyword>
<name>N0BE41_9EURY</name>
<dbReference type="InterPro" id="IPR022412">
    <property type="entry name" value="Quinolinate_PRibosylTrfase_N"/>
</dbReference>
<dbReference type="EMBL" id="CP005290">
    <property type="protein sequence ID" value="AGK61283.1"/>
    <property type="molecule type" value="Genomic_DNA"/>
</dbReference>
<evidence type="ECO:0000256" key="1">
    <source>
        <dbReference type="ARBA" id="ARBA00022679"/>
    </source>
</evidence>
<dbReference type="GO" id="GO:0004514">
    <property type="term" value="F:nicotinate-nucleotide diphosphorylase (carboxylating) activity"/>
    <property type="evidence" value="ECO:0007669"/>
    <property type="project" value="InterPro"/>
</dbReference>
<dbReference type="PANTHER" id="PTHR43202:SF1">
    <property type="entry name" value="NICOTINATE PHOSPHORIBOSYLTRANSFERASE"/>
    <property type="match status" value="1"/>
</dbReference>
<proteinExistence type="predicted"/>
<dbReference type="Gene3D" id="3.20.20.70">
    <property type="entry name" value="Aldolase class I"/>
    <property type="match status" value="1"/>
</dbReference>
<dbReference type="AlphaFoldDB" id="N0BE41"/>
<keyword evidence="5" id="KW-1185">Reference proteome</keyword>
<dbReference type="OrthoDB" id="371831at2157"/>
<dbReference type="SUPFAM" id="SSF54675">
    <property type="entry name" value="Nicotinate/Quinolinate PRTase N-terminal domain-like"/>
    <property type="match status" value="1"/>
</dbReference>
<dbReference type="HOGENOM" id="CLU_043773_0_0_2"/>
<feature type="domain" description="Quinolinate phosphoribosyl transferase C-terminal" evidence="2">
    <location>
        <begin position="108"/>
        <end position="295"/>
    </location>
</feature>
<gene>
    <name evidence="4" type="ORF">Asulf_01289</name>
</gene>
<evidence type="ECO:0000259" key="2">
    <source>
        <dbReference type="Pfam" id="PF01729"/>
    </source>
</evidence>
<dbReference type="NCBIfam" id="NF006415">
    <property type="entry name" value="PRK08662.1"/>
    <property type="match status" value="1"/>
</dbReference>
<dbReference type="RefSeq" id="WP_015590881.1">
    <property type="nucleotide sequence ID" value="NC_021169.1"/>
</dbReference>
<dbReference type="InterPro" id="IPR053190">
    <property type="entry name" value="NAPRTase-like"/>
</dbReference>
<evidence type="ECO:0000313" key="4">
    <source>
        <dbReference type="EMBL" id="AGK61283.1"/>
    </source>
</evidence>
<evidence type="ECO:0000259" key="3">
    <source>
        <dbReference type="Pfam" id="PF02749"/>
    </source>
</evidence>
<dbReference type="InterPro" id="IPR013785">
    <property type="entry name" value="Aldolase_TIM"/>
</dbReference>
<dbReference type="SUPFAM" id="SSF51690">
    <property type="entry name" value="Nicotinate/Quinolinate PRTase C-terminal domain-like"/>
    <property type="match status" value="1"/>
</dbReference>
<dbReference type="Pfam" id="PF02749">
    <property type="entry name" value="QRPTase_N"/>
    <property type="match status" value="1"/>
</dbReference>
<dbReference type="UniPathway" id="UPA00253">
    <property type="reaction ID" value="UER00457"/>
</dbReference>
<feature type="domain" description="Quinolinate phosphoribosyl transferase N-terminal" evidence="3">
    <location>
        <begin position="18"/>
        <end position="106"/>
    </location>
</feature>
<dbReference type="InterPro" id="IPR035809">
    <property type="entry name" value="NAPRTase_arc-type"/>
</dbReference>
<dbReference type="eggNOG" id="arCOG01481">
    <property type="taxonomic scope" value="Archaea"/>
</dbReference>
<dbReference type="InterPro" id="IPR002638">
    <property type="entry name" value="Quinolinate_PRibosylTrfase_C"/>
</dbReference>
<dbReference type="STRING" id="387631.Asulf_01289"/>
<dbReference type="GO" id="GO:0004516">
    <property type="term" value="F:nicotinate phosphoribosyltransferase activity"/>
    <property type="evidence" value="ECO:0007669"/>
    <property type="project" value="UniProtKB-EC"/>
</dbReference>
<organism evidence="4 5">
    <name type="scientific">Archaeoglobus sulfaticallidus PM70-1</name>
    <dbReference type="NCBI Taxonomy" id="387631"/>
    <lineage>
        <taxon>Archaea</taxon>
        <taxon>Methanobacteriati</taxon>
        <taxon>Methanobacteriota</taxon>
        <taxon>Archaeoglobi</taxon>
        <taxon>Archaeoglobales</taxon>
        <taxon>Archaeoglobaceae</taxon>
        <taxon>Archaeoglobus</taxon>
    </lineage>
</organism>
<dbReference type="InterPro" id="IPR036068">
    <property type="entry name" value="Nicotinate_pribotase-like_C"/>
</dbReference>
<keyword evidence="4" id="KW-0328">Glycosyltransferase</keyword>
<dbReference type="GO" id="GO:0009435">
    <property type="term" value="P:NAD+ biosynthetic process"/>
    <property type="evidence" value="ECO:0007669"/>
    <property type="project" value="UniProtKB-UniPathway"/>
</dbReference>
<dbReference type="Proteomes" id="UP000013307">
    <property type="component" value="Chromosome"/>
</dbReference>
<dbReference type="Gene3D" id="3.90.1170.20">
    <property type="entry name" value="Quinolinate phosphoribosyl transferase, N-terminal domain"/>
    <property type="match status" value="1"/>
</dbReference>
<dbReference type="PANTHER" id="PTHR43202">
    <property type="entry name" value="NICOTINATE-NUCLEOTIDE PYROPHOSPHORYLASE"/>
    <property type="match status" value="1"/>
</dbReference>
<evidence type="ECO:0000313" key="5">
    <source>
        <dbReference type="Proteomes" id="UP000013307"/>
    </source>
</evidence>
<dbReference type="CDD" id="cd01571">
    <property type="entry name" value="NAPRTase_B"/>
    <property type="match status" value="1"/>
</dbReference>
<accession>N0BE41</accession>
<dbReference type="KEGG" id="ast:Asulf_01289"/>
<protein>
    <submittedName>
        <fullName evidence="4">Nicotinic acid phosphoribosyltransferase</fullName>
    </submittedName>
</protein>
<sequence>MGFLIVSEDDIKKGVTTDKYFIWTEKVLREKGINPKVVAEVTTSRWGIFAGLNDVIELLKGLPIDVYSMPEGCLFFPHQPVMFIEGRYLDFARFETPLLGLICHASGVATQAFVAKLSAGDRKVLSFGTRRQHPALSACIERSAYIGGVDGVSNFSAEKYLGINSIGTMPHALIISVGDQVKAWRFFDEVVSEDVPRTYLIDTYFDEKTEAVMVVENLERVDAVRLDTPSTRRGNMRKIIEEVRWELDIRNRKDVKIVLSGGLSVRDIVELRDLVDAFGVGTMIAGAKPIDFAMDIVERDGRFSAKRGKRGGKKQVYRDWEKLEDEVVLFDEKVEGKEPLLRKIISNGKVVEDTDMDEARKLALRQMEIIKKLGKINDFIE</sequence>